<name>A0A7L5JRC3_9BACT</name>
<organism evidence="4 7">
    <name type="scientific">Aliarcobacter cibarius</name>
    <dbReference type="NCBI Taxonomy" id="255507"/>
    <lineage>
        <taxon>Bacteria</taxon>
        <taxon>Pseudomonadati</taxon>
        <taxon>Campylobacterota</taxon>
        <taxon>Epsilonproteobacteria</taxon>
        <taxon>Campylobacterales</taxon>
        <taxon>Arcobacteraceae</taxon>
        <taxon>Aliarcobacter</taxon>
    </lineage>
</organism>
<feature type="domain" description="Glycosyl transferase family 3 N-terminal" evidence="3">
    <location>
        <begin position="5"/>
        <end position="69"/>
    </location>
</feature>
<dbReference type="GO" id="GO:0004048">
    <property type="term" value="F:anthranilate phosphoribosyltransferase activity"/>
    <property type="evidence" value="ECO:0007669"/>
    <property type="project" value="InterPro"/>
</dbReference>
<dbReference type="EMBL" id="VBUC01000004">
    <property type="protein sequence ID" value="TLT01086.1"/>
    <property type="molecule type" value="Genomic_DNA"/>
</dbReference>
<dbReference type="PANTHER" id="PTHR43285:SF2">
    <property type="entry name" value="ANTHRANILATE PHOSPHORIBOSYLTRANSFERASE"/>
    <property type="match status" value="1"/>
</dbReference>
<accession>A0A7L5JRC3</accession>
<dbReference type="SUPFAM" id="SSF47648">
    <property type="entry name" value="Nucleoside phosphorylase/phosphoribosyltransferase N-terminal domain"/>
    <property type="match status" value="1"/>
</dbReference>
<reference evidence="4 7" key="2">
    <citation type="submission" date="2020-05" db="EMBL/GenBank/DDBJ databases">
        <title>Complete genome sequencing of Campylobacter and Arcobacter type strains.</title>
        <authorList>
            <person name="Miller W.G."/>
            <person name="Yee E."/>
        </authorList>
    </citation>
    <scope>NUCLEOTIDE SEQUENCE [LARGE SCALE GENOMIC DNA]</scope>
    <source>
        <strain evidence="4 7">LMG 21996</strain>
    </source>
</reference>
<reference evidence="5 6" key="1">
    <citation type="submission" date="2019-05" db="EMBL/GenBank/DDBJ databases">
        <title>Arcobacter cibarius and Arcobacter thereius providing challenges in identification an antibiotic susceptibility and Quinolone resistance.</title>
        <authorList>
            <person name="Busch A."/>
            <person name="Hanel I."/>
            <person name="Hotzel H."/>
            <person name="Tomaso H."/>
        </authorList>
    </citation>
    <scope>NUCLEOTIDE SEQUENCE [LARGE SCALE GENOMIC DNA]</scope>
    <source>
        <strain evidence="5 6">16CS0831-2</strain>
    </source>
</reference>
<dbReference type="InterPro" id="IPR017459">
    <property type="entry name" value="Glycosyl_Trfase_fam3_N_dom"/>
</dbReference>
<dbReference type="Proteomes" id="UP000509513">
    <property type="component" value="Chromosome"/>
</dbReference>
<dbReference type="KEGG" id="acib:ACBT_1866"/>
<dbReference type="EMBL" id="CP054051">
    <property type="protein sequence ID" value="QKJ27762.1"/>
    <property type="molecule type" value="Genomic_DNA"/>
</dbReference>
<dbReference type="RefSeq" id="WP_024774682.1">
    <property type="nucleotide sequence ID" value="NZ_CP054051.1"/>
</dbReference>
<evidence type="ECO:0000313" key="4">
    <source>
        <dbReference type="EMBL" id="QKJ27762.1"/>
    </source>
</evidence>
<dbReference type="Pfam" id="PF02885">
    <property type="entry name" value="Glycos_trans_3N"/>
    <property type="match status" value="1"/>
</dbReference>
<dbReference type="InterPro" id="IPR005940">
    <property type="entry name" value="Anthranilate_Pribosyl_Tfrase"/>
</dbReference>
<dbReference type="AlphaFoldDB" id="A0A7L5JRC3"/>
<evidence type="ECO:0000256" key="1">
    <source>
        <dbReference type="ARBA" id="ARBA00022676"/>
    </source>
</evidence>
<dbReference type="InterPro" id="IPR035902">
    <property type="entry name" value="Nuc_phospho_transferase"/>
</dbReference>
<evidence type="ECO:0000313" key="6">
    <source>
        <dbReference type="Proteomes" id="UP000305417"/>
    </source>
</evidence>
<dbReference type="Proteomes" id="UP000305417">
    <property type="component" value="Unassembled WGS sequence"/>
</dbReference>
<protein>
    <submittedName>
        <fullName evidence="5">Glycosyl transferase</fullName>
    </submittedName>
    <submittedName>
        <fullName evidence="4">Putative glycosyltransferase</fullName>
    </submittedName>
</protein>
<dbReference type="OrthoDB" id="9926at2"/>
<keyword evidence="6" id="KW-1185">Reference proteome</keyword>
<proteinExistence type="predicted"/>
<evidence type="ECO:0000259" key="3">
    <source>
        <dbReference type="Pfam" id="PF02885"/>
    </source>
</evidence>
<gene>
    <name evidence="4" type="ORF">ACBT_1866</name>
    <name evidence="5" type="ORF">FE247_02815</name>
</gene>
<dbReference type="Gene3D" id="3.40.1030.10">
    <property type="entry name" value="Nucleoside phosphorylase/phosphoribosyltransferase catalytic domain"/>
    <property type="match status" value="1"/>
</dbReference>
<dbReference type="InterPro" id="IPR036320">
    <property type="entry name" value="Glycosyl_Trfase_fam3_N_dom_sf"/>
</dbReference>
<dbReference type="GO" id="GO:0000162">
    <property type="term" value="P:L-tryptophan biosynthetic process"/>
    <property type="evidence" value="ECO:0007669"/>
    <property type="project" value="InterPro"/>
</dbReference>
<dbReference type="GO" id="GO:0005829">
    <property type="term" value="C:cytosol"/>
    <property type="evidence" value="ECO:0007669"/>
    <property type="project" value="TreeGrafter"/>
</dbReference>
<dbReference type="PANTHER" id="PTHR43285">
    <property type="entry name" value="ANTHRANILATE PHOSPHORIBOSYLTRANSFERASE"/>
    <property type="match status" value="1"/>
</dbReference>
<keyword evidence="1" id="KW-0328">Glycosyltransferase</keyword>
<evidence type="ECO:0000313" key="5">
    <source>
        <dbReference type="EMBL" id="TLT01086.1"/>
    </source>
</evidence>
<dbReference type="Gene3D" id="1.20.970.10">
    <property type="entry name" value="Transferase, Pyrimidine Nucleoside Phosphorylase, Chain C"/>
    <property type="match status" value="1"/>
</dbReference>
<dbReference type="SUPFAM" id="SSF52418">
    <property type="entry name" value="Nucleoside phosphorylase/phosphoribosyltransferase catalytic domain"/>
    <property type="match status" value="1"/>
</dbReference>
<sequence length="305" mass="35752">MDFKTFIKAVGTGPKGNRDLSLDESCEAITQILENRPTQAQIGAFLIAWRTKLESQDELKGAIKALKKFMKFKKVNDSIELGYNFDGRTKNPYLFPLYENILNEFFKKNNDVQRLNFVVSGDLLQPTKKGISTKDIFTNFDEGQYVRYFDRVEYLQELSSLTTLRHEFGLRTAFNTVEKLLNPGLSDYGVCGVFHKPYVFKYIDMFEEYFKDITIIRGNEGDIEVFKDSKFWQKKENDIVEVEFFLKDYGINYDRTFENLTLEENLNILRNYDDDILKLAKFNVALYLLFAKRVSSLDEAWQRLN</sequence>
<evidence type="ECO:0000313" key="7">
    <source>
        <dbReference type="Proteomes" id="UP000509513"/>
    </source>
</evidence>
<keyword evidence="2 4" id="KW-0808">Transferase</keyword>
<evidence type="ECO:0000256" key="2">
    <source>
        <dbReference type="ARBA" id="ARBA00022679"/>
    </source>
</evidence>